<dbReference type="PANTHER" id="PTHR44259">
    <property type="entry name" value="OS07G0183000 PROTEIN-RELATED"/>
    <property type="match status" value="1"/>
</dbReference>
<dbReference type="AlphaFoldDB" id="A0A2K3N3W7"/>
<comment type="caution">
    <text evidence="2">The sequence shown here is derived from an EMBL/GenBank/DDBJ whole genome shotgun (WGS) entry which is preliminary data.</text>
</comment>
<dbReference type="EMBL" id="ASHM01015895">
    <property type="protein sequence ID" value="PNX97743.1"/>
    <property type="molecule type" value="Genomic_DNA"/>
</dbReference>
<dbReference type="InterPro" id="IPR050942">
    <property type="entry name" value="F-box_BR-signaling"/>
</dbReference>
<evidence type="ECO:0000313" key="2">
    <source>
        <dbReference type="EMBL" id="PNX97743.1"/>
    </source>
</evidence>
<gene>
    <name evidence="2" type="ORF">L195_g020976</name>
</gene>
<dbReference type="Pfam" id="PF03478">
    <property type="entry name" value="Beta-prop_KIB1-4"/>
    <property type="match status" value="1"/>
</dbReference>
<dbReference type="PANTHER" id="PTHR44259:SF93">
    <property type="entry name" value="PROTEIN, PUTATIVE (DUF295)-RELATED"/>
    <property type="match status" value="1"/>
</dbReference>
<reference evidence="2 3" key="1">
    <citation type="journal article" date="2014" name="Am. J. Bot.">
        <title>Genome assembly and annotation for red clover (Trifolium pratense; Fabaceae).</title>
        <authorList>
            <person name="Istvanek J."/>
            <person name="Jaros M."/>
            <person name="Krenek A."/>
            <person name="Repkova J."/>
        </authorList>
    </citation>
    <scope>NUCLEOTIDE SEQUENCE [LARGE SCALE GENOMIC DNA]</scope>
    <source>
        <strain evidence="3">cv. Tatra</strain>
        <tissue evidence="2">Young leaves</tissue>
    </source>
</reference>
<protein>
    <submittedName>
        <fullName evidence="2">Cyclin F-box</fullName>
    </submittedName>
</protein>
<dbReference type="InterPro" id="IPR005174">
    <property type="entry name" value="KIB1-4_b-propeller"/>
</dbReference>
<proteinExistence type="predicted"/>
<reference evidence="2 3" key="2">
    <citation type="journal article" date="2017" name="Front. Plant Sci.">
        <title>Gene Classification and Mining of Molecular Markers Useful in Red Clover (Trifolium pratense) Breeding.</title>
        <authorList>
            <person name="Istvanek J."/>
            <person name="Dluhosova J."/>
            <person name="Dluhos P."/>
            <person name="Patkova L."/>
            <person name="Nedelnik J."/>
            <person name="Repkova J."/>
        </authorList>
    </citation>
    <scope>NUCLEOTIDE SEQUENCE [LARGE SCALE GENOMIC DNA]</scope>
    <source>
        <strain evidence="3">cv. Tatra</strain>
        <tissue evidence="2">Young leaves</tissue>
    </source>
</reference>
<evidence type="ECO:0000313" key="3">
    <source>
        <dbReference type="Proteomes" id="UP000236291"/>
    </source>
</evidence>
<feature type="domain" description="KIB1-4 beta-propeller" evidence="1">
    <location>
        <begin position="13"/>
        <end position="164"/>
    </location>
</feature>
<name>A0A2K3N3W7_TRIPR</name>
<evidence type="ECO:0000259" key="1">
    <source>
        <dbReference type="Pfam" id="PF03478"/>
    </source>
</evidence>
<accession>A0A2K3N3W7</accession>
<dbReference type="Proteomes" id="UP000236291">
    <property type="component" value="Unassembled WGS sequence"/>
</dbReference>
<organism evidence="2 3">
    <name type="scientific">Trifolium pratense</name>
    <name type="common">Red clover</name>
    <dbReference type="NCBI Taxonomy" id="57577"/>
    <lineage>
        <taxon>Eukaryota</taxon>
        <taxon>Viridiplantae</taxon>
        <taxon>Streptophyta</taxon>
        <taxon>Embryophyta</taxon>
        <taxon>Tracheophyta</taxon>
        <taxon>Spermatophyta</taxon>
        <taxon>Magnoliopsida</taxon>
        <taxon>eudicotyledons</taxon>
        <taxon>Gunneridae</taxon>
        <taxon>Pentapetalae</taxon>
        <taxon>rosids</taxon>
        <taxon>fabids</taxon>
        <taxon>Fabales</taxon>
        <taxon>Fabaceae</taxon>
        <taxon>Papilionoideae</taxon>
        <taxon>50 kb inversion clade</taxon>
        <taxon>NPAAA clade</taxon>
        <taxon>Hologalegina</taxon>
        <taxon>IRL clade</taxon>
        <taxon>Trifolieae</taxon>
        <taxon>Trifolium</taxon>
    </lineage>
</organism>
<sequence length="213" mass="24619">MPDGYKRVRYYECNVHKVFLSSNPTTRPHDYVVVAIYGMLECLAFIKAGQEFWTYVNVDYNGFTDISFYKGLVYAVGRWNNIVSFDFSNSKNSFDHEKVIPNVLQTRGDNYYAHRGYLVESLEGDLLLVRKWIGFPDDDNEDEERNLPSSGTKGFEVYKLELDLQSEDDYFAQTLGRLWSLLVLRFVFDYGGGGVELQIAYLRLCIGWDVLSA</sequence>